<keyword evidence="2" id="KW-1185">Reference proteome</keyword>
<reference evidence="1 2" key="1">
    <citation type="submission" date="2021-09" db="EMBL/GenBank/DDBJ databases">
        <title>Genome sequencing and assembly of Chryseobacterium sp. RG1.</title>
        <authorList>
            <person name="Chhetri G."/>
        </authorList>
    </citation>
    <scope>NUCLEOTIDE SEQUENCE [LARGE SCALE GENOMIC DNA]</scope>
    <source>
        <strain evidence="1 2">RG1</strain>
    </source>
</reference>
<evidence type="ECO:0000313" key="1">
    <source>
        <dbReference type="EMBL" id="MCA6067338.1"/>
    </source>
</evidence>
<comment type="caution">
    <text evidence="1">The sequence shown here is derived from an EMBL/GenBank/DDBJ whole genome shotgun (WGS) entry which is preliminary data.</text>
</comment>
<evidence type="ECO:0000313" key="2">
    <source>
        <dbReference type="Proteomes" id="UP000618240"/>
    </source>
</evidence>
<gene>
    <name evidence="1" type="ORF">JI747_009140</name>
</gene>
<accession>A0ABS8A1L6</accession>
<dbReference type="EMBL" id="JAERSE020000002">
    <property type="protein sequence ID" value="MCA6067338.1"/>
    <property type="molecule type" value="Genomic_DNA"/>
</dbReference>
<proteinExistence type="predicted"/>
<name>A0ABS8A1L6_9FLAO</name>
<protein>
    <recommendedName>
        <fullName evidence="3">Copper chaperone CopZ</fullName>
    </recommendedName>
</protein>
<dbReference type="RefSeq" id="WP_225687930.1">
    <property type="nucleotide sequence ID" value="NZ_JAERSE020000002.1"/>
</dbReference>
<evidence type="ECO:0008006" key="3">
    <source>
        <dbReference type="Google" id="ProtNLM"/>
    </source>
</evidence>
<dbReference type="Proteomes" id="UP000618240">
    <property type="component" value="Unassembled WGS sequence"/>
</dbReference>
<organism evidence="1 2">
    <name type="scientific">Chryseobacterium tagetis</name>
    <dbReference type="NCBI Taxonomy" id="2801334"/>
    <lineage>
        <taxon>Bacteria</taxon>
        <taxon>Pseudomonadati</taxon>
        <taxon>Bacteroidota</taxon>
        <taxon>Flavobacteriia</taxon>
        <taxon>Flavobacteriales</taxon>
        <taxon>Weeksellaceae</taxon>
        <taxon>Chryseobacterium group</taxon>
        <taxon>Chryseobacterium</taxon>
    </lineage>
</organism>
<sequence>MNTKLIKLEDITGKHCIINTTCISSVIESHIGGEDCITVKMTDKSEIDLDMTVEEFYNLINE</sequence>